<dbReference type="PIRSF" id="PIRSF005859">
    <property type="entry name" value="PBR"/>
    <property type="match status" value="1"/>
</dbReference>
<evidence type="ECO:0000256" key="6">
    <source>
        <dbReference type="SAM" id="Phobius"/>
    </source>
</evidence>
<feature type="transmembrane region" description="Helical" evidence="6">
    <location>
        <begin position="12"/>
        <end position="35"/>
    </location>
</feature>
<keyword evidence="3 6" id="KW-0812">Transmembrane</keyword>
<comment type="similarity">
    <text evidence="2">Belongs to the TspO/BZRP family.</text>
</comment>
<comment type="caution">
    <text evidence="7">The sequence shown here is derived from an EMBL/GenBank/DDBJ whole genome shotgun (WGS) entry which is preliminary data.</text>
</comment>
<keyword evidence="5 6" id="KW-0472">Membrane</keyword>
<dbReference type="EMBL" id="JBELQC010000001">
    <property type="protein sequence ID" value="MFL9841674.1"/>
    <property type="molecule type" value="Genomic_DNA"/>
</dbReference>
<proteinExistence type="inferred from homology"/>
<sequence length="183" mass="20248">MEIASKGQLRLAFLRWAVVTVPFILLLGFTSARIAPTAAENAWYQMLEKPAQTPPDWAFPVVWTIIYVLMGLALAMIINARGSRLRGPALVLFAVQMAANLIWSPLFFGAHQVFWAFVLIGVILVLALATTIAFGRIRTGAAILMLPYLGWLCFAGWLCYQIDQRNPNAETLVPAQSAPQMMI</sequence>
<feature type="transmembrane region" description="Helical" evidence="6">
    <location>
        <begin position="90"/>
        <end position="108"/>
    </location>
</feature>
<evidence type="ECO:0000313" key="8">
    <source>
        <dbReference type="Proteomes" id="UP001629244"/>
    </source>
</evidence>
<dbReference type="PANTHER" id="PTHR10057:SF0">
    <property type="entry name" value="TRANSLOCATOR PROTEIN"/>
    <property type="match status" value="1"/>
</dbReference>
<dbReference type="Pfam" id="PF03073">
    <property type="entry name" value="TspO_MBR"/>
    <property type="match status" value="1"/>
</dbReference>
<feature type="transmembrane region" description="Helical" evidence="6">
    <location>
        <begin position="141"/>
        <end position="158"/>
    </location>
</feature>
<feature type="transmembrane region" description="Helical" evidence="6">
    <location>
        <begin position="57"/>
        <end position="78"/>
    </location>
</feature>
<evidence type="ECO:0000256" key="5">
    <source>
        <dbReference type="ARBA" id="ARBA00023136"/>
    </source>
</evidence>
<evidence type="ECO:0000313" key="7">
    <source>
        <dbReference type="EMBL" id="MFL9841674.1"/>
    </source>
</evidence>
<gene>
    <name evidence="7" type="ORF">ABS767_11925</name>
</gene>
<dbReference type="CDD" id="cd15904">
    <property type="entry name" value="TSPO_MBR"/>
    <property type="match status" value="1"/>
</dbReference>
<keyword evidence="4 6" id="KW-1133">Transmembrane helix</keyword>
<keyword evidence="8" id="KW-1185">Reference proteome</keyword>
<dbReference type="Gene3D" id="1.20.1260.100">
    <property type="entry name" value="TspO/MBR protein"/>
    <property type="match status" value="1"/>
</dbReference>
<evidence type="ECO:0000256" key="4">
    <source>
        <dbReference type="ARBA" id="ARBA00022989"/>
    </source>
</evidence>
<evidence type="ECO:0000256" key="3">
    <source>
        <dbReference type="ARBA" id="ARBA00022692"/>
    </source>
</evidence>
<reference evidence="7 8" key="1">
    <citation type="submission" date="2024-06" db="EMBL/GenBank/DDBJ databases">
        <authorList>
            <person name="Kaempfer P."/>
            <person name="Viver T."/>
        </authorList>
    </citation>
    <scope>NUCLEOTIDE SEQUENCE [LARGE SCALE GENOMIC DNA]</scope>
    <source>
        <strain evidence="7 8">ST-64</strain>
    </source>
</reference>
<protein>
    <submittedName>
        <fullName evidence="7">TspO/MBR family protein</fullName>
    </submittedName>
</protein>
<evidence type="ECO:0000256" key="2">
    <source>
        <dbReference type="ARBA" id="ARBA00007524"/>
    </source>
</evidence>
<dbReference type="PANTHER" id="PTHR10057">
    <property type="entry name" value="PERIPHERAL-TYPE BENZODIAZEPINE RECEPTOR"/>
    <property type="match status" value="1"/>
</dbReference>
<organism evidence="7 8">
    <name type="scientific">Sphingomonas plantiphila</name>
    <dbReference type="NCBI Taxonomy" id="3163295"/>
    <lineage>
        <taxon>Bacteria</taxon>
        <taxon>Pseudomonadati</taxon>
        <taxon>Pseudomonadota</taxon>
        <taxon>Alphaproteobacteria</taxon>
        <taxon>Sphingomonadales</taxon>
        <taxon>Sphingomonadaceae</taxon>
        <taxon>Sphingomonas</taxon>
    </lineage>
</organism>
<accession>A0ABW8YN75</accession>
<comment type="subcellular location">
    <subcellularLocation>
        <location evidence="1">Membrane</location>
        <topology evidence="1">Multi-pass membrane protein</topology>
    </subcellularLocation>
</comment>
<feature type="transmembrane region" description="Helical" evidence="6">
    <location>
        <begin position="114"/>
        <end position="134"/>
    </location>
</feature>
<dbReference type="InterPro" id="IPR004307">
    <property type="entry name" value="TspO_MBR"/>
</dbReference>
<dbReference type="Proteomes" id="UP001629244">
    <property type="component" value="Unassembled WGS sequence"/>
</dbReference>
<name>A0ABW8YN75_9SPHN</name>
<dbReference type="RefSeq" id="WP_408078564.1">
    <property type="nucleotide sequence ID" value="NZ_JBELQC010000001.1"/>
</dbReference>
<evidence type="ECO:0000256" key="1">
    <source>
        <dbReference type="ARBA" id="ARBA00004141"/>
    </source>
</evidence>
<dbReference type="InterPro" id="IPR038330">
    <property type="entry name" value="TspO/MBR-related_sf"/>
</dbReference>